<evidence type="ECO:0000313" key="8">
    <source>
        <dbReference type="Proteomes" id="UP001317532"/>
    </source>
</evidence>
<dbReference type="Gene3D" id="3.40.50.150">
    <property type="entry name" value="Vaccinia Virus protein VP39"/>
    <property type="match status" value="1"/>
</dbReference>
<comment type="similarity">
    <text evidence="1 6">Belongs to the methyltransferase superfamily. RsmH family.</text>
</comment>
<feature type="binding site" evidence="6">
    <location>
        <position position="102"/>
    </location>
    <ligand>
        <name>S-adenosyl-L-methionine</name>
        <dbReference type="ChEBI" id="CHEBI:59789"/>
    </ligand>
</feature>
<evidence type="ECO:0000256" key="5">
    <source>
        <dbReference type="ARBA" id="ARBA00022691"/>
    </source>
</evidence>
<comment type="subcellular location">
    <subcellularLocation>
        <location evidence="6">Cytoplasm</location>
    </subcellularLocation>
</comment>
<keyword evidence="2 6" id="KW-0698">rRNA processing</keyword>
<comment type="catalytic activity">
    <reaction evidence="6">
        <text>cytidine(1402) in 16S rRNA + S-adenosyl-L-methionine = N(4)-methylcytidine(1402) in 16S rRNA + S-adenosyl-L-homocysteine + H(+)</text>
        <dbReference type="Rhea" id="RHEA:42928"/>
        <dbReference type="Rhea" id="RHEA-COMP:10286"/>
        <dbReference type="Rhea" id="RHEA-COMP:10287"/>
        <dbReference type="ChEBI" id="CHEBI:15378"/>
        <dbReference type="ChEBI" id="CHEBI:57856"/>
        <dbReference type="ChEBI" id="CHEBI:59789"/>
        <dbReference type="ChEBI" id="CHEBI:74506"/>
        <dbReference type="ChEBI" id="CHEBI:82748"/>
        <dbReference type="EC" id="2.1.1.199"/>
    </reaction>
</comment>
<feature type="binding site" evidence="6">
    <location>
        <position position="95"/>
    </location>
    <ligand>
        <name>S-adenosyl-L-methionine</name>
        <dbReference type="ChEBI" id="CHEBI:59789"/>
    </ligand>
</feature>
<comment type="function">
    <text evidence="6">Specifically methylates the N4 position of cytidine in position 1402 (C1402) of 16S rRNA.</text>
</comment>
<dbReference type="EC" id="2.1.1.199" evidence="6"/>
<dbReference type="HAMAP" id="MF_01007">
    <property type="entry name" value="16SrRNA_methyltr_H"/>
    <property type="match status" value="1"/>
</dbReference>
<evidence type="ECO:0000256" key="1">
    <source>
        <dbReference type="ARBA" id="ARBA00010396"/>
    </source>
</evidence>
<dbReference type="GO" id="GO:0070475">
    <property type="term" value="P:rRNA base methylation"/>
    <property type="evidence" value="ECO:0007669"/>
    <property type="project" value="UniProtKB-UniRule"/>
</dbReference>
<dbReference type="SUPFAM" id="SSF81799">
    <property type="entry name" value="Putative methyltransferase TM0872, insert domain"/>
    <property type="match status" value="1"/>
</dbReference>
<keyword evidence="6" id="KW-0963">Cytoplasm</keyword>
<evidence type="ECO:0000256" key="3">
    <source>
        <dbReference type="ARBA" id="ARBA00022603"/>
    </source>
</evidence>
<reference evidence="7 8" key="1">
    <citation type="journal article" date="2022" name="ISME Commun">
        <title>Vulcanimicrobium alpinus gen. nov. sp. nov., the first cultivated representative of the candidate phylum 'Eremiobacterota', is a metabolically versatile aerobic anoxygenic phototroph.</title>
        <authorList>
            <person name="Yabe S."/>
            <person name="Muto K."/>
            <person name="Abe K."/>
            <person name="Yokota A."/>
            <person name="Staudigel H."/>
            <person name="Tebo B.M."/>
        </authorList>
    </citation>
    <scope>NUCLEOTIDE SEQUENCE [LARGE SCALE GENOMIC DNA]</scope>
    <source>
        <strain evidence="7 8">WC8-2</strain>
    </source>
</reference>
<dbReference type="SUPFAM" id="SSF53335">
    <property type="entry name" value="S-adenosyl-L-methionine-dependent methyltransferases"/>
    <property type="match status" value="1"/>
</dbReference>
<dbReference type="Gene3D" id="1.10.150.170">
    <property type="entry name" value="Putative methyltransferase TM0872, insert domain"/>
    <property type="match status" value="1"/>
</dbReference>
<proteinExistence type="inferred from homology"/>
<organism evidence="7 8">
    <name type="scientific">Vulcanimicrobium alpinum</name>
    <dbReference type="NCBI Taxonomy" id="3016050"/>
    <lineage>
        <taxon>Bacteria</taxon>
        <taxon>Bacillati</taxon>
        <taxon>Vulcanimicrobiota</taxon>
        <taxon>Vulcanimicrobiia</taxon>
        <taxon>Vulcanimicrobiales</taxon>
        <taxon>Vulcanimicrobiaceae</taxon>
        <taxon>Vulcanimicrobium</taxon>
    </lineage>
</organism>
<dbReference type="PANTHER" id="PTHR11265:SF0">
    <property type="entry name" value="12S RRNA N4-METHYLCYTIDINE METHYLTRANSFERASE"/>
    <property type="match status" value="1"/>
</dbReference>
<dbReference type="InterPro" id="IPR002903">
    <property type="entry name" value="RsmH"/>
</dbReference>
<accession>A0AAN1XYX3</accession>
<dbReference type="KEGG" id="vab:WPS_32140"/>
<sequence>MADHVAVLAAEAVEALAIRADGTYVDATFGAGGHAALILTRLDPAGRLIAFDVDPSAQARALTDPRFTLVCTNFRTLAASLDALGIARVNGVLFDLGVSSMQFGEGERGFSFRIAAPLDMRMDPTAGESAAQFLATRDERTIANTIYEYGEERASRRIARAIVALRDAGTPVRDTLDLANVVARATRIPGHAKIHPATRTFQALRIAVNDELGALREGLAAALQRTATGGRIAAISFHSLEDRIVKQTFRDDPRVRAVTRKPIVASDAEVAANPRARSAKLRVAERIEAAG</sequence>
<keyword evidence="5 6" id="KW-0949">S-adenosyl-L-methionine</keyword>
<protein>
    <recommendedName>
        <fullName evidence="6">Ribosomal RNA small subunit methyltransferase H</fullName>
        <ecNumber evidence="6">2.1.1.199</ecNumber>
    </recommendedName>
    <alternativeName>
        <fullName evidence="6">16S rRNA m(4)C1402 methyltransferase</fullName>
    </alternativeName>
    <alternativeName>
        <fullName evidence="6">rRNA (cytosine-N(4)-)-methyltransferase RsmH</fullName>
    </alternativeName>
</protein>
<feature type="binding site" evidence="6">
    <location>
        <begin position="32"/>
        <end position="34"/>
    </location>
    <ligand>
        <name>S-adenosyl-L-methionine</name>
        <dbReference type="ChEBI" id="CHEBI:59789"/>
    </ligand>
</feature>
<evidence type="ECO:0000313" key="7">
    <source>
        <dbReference type="EMBL" id="BDE07938.1"/>
    </source>
</evidence>
<keyword evidence="3 6" id="KW-0489">Methyltransferase</keyword>
<dbReference type="InterPro" id="IPR023397">
    <property type="entry name" value="SAM-dep_MeTrfase_MraW_recog"/>
</dbReference>
<evidence type="ECO:0000256" key="4">
    <source>
        <dbReference type="ARBA" id="ARBA00022679"/>
    </source>
</evidence>
<name>A0AAN1XYX3_UNVUL</name>
<evidence type="ECO:0000256" key="2">
    <source>
        <dbReference type="ARBA" id="ARBA00022552"/>
    </source>
</evidence>
<dbReference type="NCBIfam" id="TIGR00006">
    <property type="entry name" value="16S rRNA (cytosine(1402)-N(4))-methyltransferase RsmH"/>
    <property type="match status" value="1"/>
</dbReference>
<dbReference type="Proteomes" id="UP001317532">
    <property type="component" value="Chromosome"/>
</dbReference>
<dbReference type="PANTHER" id="PTHR11265">
    <property type="entry name" value="S-ADENOSYL-METHYLTRANSFERASE MRAW"/>
    <property type="match status" value="1"/>
</dbReference>
<feature type="binding site" evidence="6">
    <location>
        <position position="74"/>
    </location>
    <ligand>
        <name>S-adenosyl-L-methionine</name>
        <dbReference type="ChEBI" id="CHEBI:59789"/>
    </ligand>
</feature>
<gene>
    <name evidence="6 7" type="primary">rsmH</name>
    <name evidence="7" type="ORF">WPS_32140</name>
</gene>
<dbReference type="EMBL" id="AP025523">
    <property type="protein sequence ID" value="BDE07938.1"/>
    <property type="molecule type" value="Genomic_DNA"/>
</dbReference>
<keyword evidence="8" id="KW-1185">Reference proteome</keyword>
<dbReference type="InterPro" id="IPR029063">
    <property type="entry name" value="SAM-dependent_MTases_sf"/>
</dbReference>
<dbReference type="GO" id="GO:0071424">
    <property type="term" value="F:rRNA (cytosine-N4-)-methyltransferase activity"/>
    <property type="evidence" value="ECO:0007669"/>
    <property type="project" value="UniProtKB-UniRule"/>
</dbReference>
<evidence type="ECO:0000256" key="6">
    <source>
        <dbReference type="HAMAP-Rule" id="MF_01007"/>
    </source>
</evidence>
<feature type="binding site" evidence="6">
    <location>
        <position position="52"/>
    </location>
    <ligand>
        <name>S-adenosyl-L-methionine</name>
        <dbReference type="ChEBI" id="CHEBI:59789"/>
    </ligand>
</feature>
<dbReference type="GO" id="GO:0005737">
    <property type="term" value="C:cytoplasm"/>
    <property type="evidence" value="ECO:0007669"/>
    <property type="project" value="UniProtKB-SubCell"/>
</dbReference>
<dbReference type="RefSeq" id="WP_317995501.1">
    <property type="nucleotide sequence ID" value="NZ_AP025523.1"/>
</dbReference>
<dbReference type="PIRSF" id="PIRSF004486">
    <property type="entry name" value="MraW"/>
    <property type="match status" value="1"/>
</dbReference>
<dbReference type="Pfam" id="PF01795">
    <property type="entry name" value="Methyltransf_5"/>
    <property type="match status" value="1"/>
</dbReference>
<dbReference type="AlphaFoldDB" id="A0AAN1XYX3"/>
<keyword evidence="4 6" id="KW-0808">Transferase</keyword>